<dbReference type="PROSITE" id="PS50043">
    <property type="entry name" value="HTH_LUXR_2"/>
    <property type="match status" value="1"/>
</dbReference>
<evidence type="ECO:0000313" key="3">
    <source>
        <dbReference type="Proteomes" id="UP001205337"/>
    </source>
</evidence>
<accession>A0ABT1ZGW0</accession>
<dbReference type="PRINTS" id="PR00038">
    <property type="entry name" value="HTHLUXR"/>
</dbReference>
<protein>
    <submittedName>
        <fullName evidence="2">Alpha/beta fold hydrolase</fullName>
    </submittedName>
</protein>
<dbReference type="EMBL" id="JANTHX010000007">
    <property type="protein sequence ID" value="MCS0499936.1"/>
    <property type="molecule type" value="Genomic_DNA"/>
</dbReference>
<dbReference type="Pfam" id="PF00196">
    <property type="entry name" value="GerE"/>
    <property type="match status" value="1"/>
</dbReference>
<gene>
    <name evidence="2" type="ORF">NUH29_10290</name>
</gene>
<evidence type="ECO:0000259" key="1">
    <source>
        <dbReference type="PROSITE" id="PS50043"/>
    </source>
</evidence>
<keyword evidence="2" id="KW-0378">Hydrolase</keyword>
<feature type="domain" description="HTH luxR-type" evidence="1">
    <location>
        <begin position="271"/>
        <end position="336"/>
    </location>
</feature>
<dbReference type="SUPFAM" id="SSF53474">
    <property type="entry name" value="alpha/beta-Hydrolases"/>
    <property type="match status" value="1"/>
</dbReference>
<keyword evidence="3" id="KW-1185">Reference proteome</keyword>
<dbReference type="InterPro" id="IPR016032">
    <property type="entry name" value="Sig_transdc_resp-reg_C-effctor"/>
</dbReference>
<organism evidence="2 3">
    <name type="scientific">Protaetiibacter mangrovi</name>
    <dbReference type="NCBI Taxonomy" id="2970926"/>
    <lineage>
        <taxon>Bacteria</taxon>
        <taxon>Bacillati</taxon>
        <taxon>Actinomycetota</taxon>
        <taxon>Actinomycetes</taxon>
        <taxon>Micrococcales</taxon>
        <taxon>Microbacteriaceae</taxon>
        <taxon>Protaetiibacter</taxon>
    </lineage>
</organism>
<dbReference type="CDD" id="cd06170">
    <property type="entry name" value="LuxR_C_like"/>
    <property type="match status" value="1"/>
</dbReference>
<name>A0ABT1ZGW0_9MICO</name>
<reference evidence="2 3" key="1">
    <citation type="submission" date="2022-08" db="EMBL/GenBank/DDBJ databases">
        <authorList>
            <person name="Li F."/>
        </authorList>
    </citation>
    <scope>NUCLEOTIDE SEQUENCE [LARGE SCALE GENOMIC DNA]</scope>
    <source>
        <strain evidence="2 3">10F1B-8-1</strain>
    </source>
</reference>
<dbReference type="Gene3D" id="1.10.10.10">
    <property type="entry name" value="Winged helix-like DNA-binding domain superfamily/Winged helix DNA-binding domain"/>
    <property type="match status" value="1"/>
</dbReference>
<dbReference type="Proteomes" id="UP001205337">
    <property type="component" value="Unassembled WGS sequence"/>
</dbReference>
<comment type="caution">
    <text evidence="2">The sequence shown here is derived from an EMBL/GenBank/DDBJ whole genome shotgun (WGS) entry which is preliminary data.</text>
</comment>
<dbReference type="InterPro" id="IPR000073">
    <property type="entry name" value="AB_hydrolase_1"/>
</dbReference>
<dbReference type="InterPro" id="IPR050471">
    <property type="entry name" value="AB_hydrolase"/>
</dbReference>
<dbReference type="PANTHER" id="PTHR43433">
    <property type="entry name" value="HYDROLASE, ALPHA/BETA FOLD FAMILY PROTEIN"/>
    <property type="match status" value="1"/>
</dbReference>
<evidence type="ECO:0000313" key="2">
    <source>
        <dbReference type="EMBL" id="MCS0499936.1"/>
    </source>
</evidence>
<dbReference type="RefSeq" id="WP_258799024.1">
    <property type="nucleotide sequence ID" value="NZ_JANTHX010000007.1"/>
</dbReference>
<dbReference type="InterPro" id="IPR000792">
    <property type="entry name" value="Tscrpt_reg_LuxR_C"/>
</dbReference>
<dbReference type="SMART" id="SM00421">
    <property type="entry name" value="HTH_LUXR"/>
    <property type="match status" value="1"/>
</dbReference>
<proteinExistence type="predicted"/>
<dbReference type="Pfam" id="PF00561">
    <property type="entry name" value="Abhydrolase_1"/>
    <property type="match status" value="1"/>
</dbReference>
<dbReference type="GO" id="GO:0016787">
    <property type="term" value="F:hydrolase activity"/>
    <property type="evidence" value="ECO:0007669"/>
    <property type="project" value="UniProtKB-KW"/>
</dbReference>
<dbReference type="PRINTS" id="PR00111">
    <property type="entry name" value="ABHYDROLASE"/>
</dbReference>
<dbReference type="Gene3D" id="3.40.50.1820">
    <property type="entry name" value="alpha/beta hydrolase"/>
    <property type="match status" value="1"/>
</dbReference>
<dbReference type="InterPro" id="IPR036388">
    <property type="entry name" value="WH-like_DNA-bd_sf"/>
</dbReference>
<dbReference type="PANTHER" id="PTHR43433:SF8">
    <property type="entry name" value="BIFUNCTIONAL LIPASE_ADENYLATE CYCLASE LIPJ"/>
    <property type="match status" value="1"/>
</dbReference>
<dbReference type="InterPro" id="IPR029058">
    <property type="entry name" value="AB_hydrolase_fold"/>
</dbReference>
<dbReference type="SUPFAM" id="SSF46894">
    <property type="entry name" value="C-terminal effector domain of the bipartite response regulators"/>
    <property type="match status" value="1"/>
</dbReference>
<sequence length="337" mass="35685">MLQRTGRVTTGDGVELAYAESGTGRPLVYVAGWLGHLDLSWELPEERGYLEALARGRRLVRYDRAGTGLSAAASGAPSLEAEVAQLSAVVERLGPEPVDVMGVSLGAPVAAAWAAAHPDRVRRLVLYGGWALGAELSPPSAREHMLGLVGAHWGLGSDVLTAVFAPDLASADRAQLARYQRACAPAETARELLALGYRIDVRGLLGHVASPTLVVHRTGDRAVPVSEGRALAAGIPGARFVELPGRSHLPYAGDTAALLTAVRRFLGLRGARRPAAVLTPRQQEVAGLVAEGLTNREIAARLGIEERSAEGHVERIRLRLGVRSRAQIAAWHAGRGR</sequence>